<organism evidence="3 4">
    <name type="scientific">Mucilaginibacter straminoryzae</name>
    <dbReference type="NCBI Taxonomy" id="2932774"/>
    <lineage>
        <taxon>Bacteria</taxon>
        <taxon>Pseudomonadati</taxon>
        <taxon>Bacteroidota</taxon>
        <taxon>Sphingobacteriia</taxon>
        <taxon>Sphingobacteriales</taxon>
        <taxon>Sphingobacteriaceae</taxon>
        <taxon>Mucilaginibacter</taxon>
    </lineage>
</organism>
<keyword evidence="4" id="KW-1185">Reference proteome</keyword>
<evidence type="ECO:0000313" key="3">
    <source>
        <dbReference type="EMBL" id="MCJ8210814.1"/>
    </source>
</evidence>
<gene>
    <name evidence="3" type="ORF">MUY27_13940</name>
</gene>
<protein>
    <recommendedName>
        <fullName evidence="5">ApeA N-terminal domain-containing protein</fullName>
    </recommendedName>
</protein>
<evidence type="ECO:0000313" key="4">
    <source>
        <dbReference type="Proteomes" id="UP001139450"/>
    </source>
</evidence>
<dbReference type="Pfam" id="PF18862">
    <property type="entry name" value="ApeA_NTD1"/>
    <property type="match status" value="1"/>
</dbReference>
<accession>A0A9X1X9D4</accession>
<dbReference type="InterPro" id="IPR041229">
    <property type="entry name" value="HEPN_Apea"/>
</dbReference>
<dbReference type="InterPro" id="IPR041223">
    <property type="entry name" value="ApeA_NTD"/>
</dbReference>
<dbReference type="RefSeq" id="WP_245130739.1">
    <property type="nucleotide sequence ID" value="NZ_JALJEJ010000006.1"/>
</dbReference>
<dbReference type="AlphaFoldDB" id="A0A9X1X9D4"/>
<dbReference type="Proteomes" id="UP001139450">
    <property type="component" value="Unassembled WGS sequence"/>
</dbReference>
<proteinExistence type="predicted"/>
<evidence type="ECO:0000259" key="2">
    <source>
        <dbReference type="Pfam" id="PF18862"/>
    </source>
</evidence>
<name>A0A9X1X9D4_9SPHI</name>
<evidence type="ECO:0000259" key="1">
    <source>
        <dbReference type="Pfam" id="PF18739"/>
    </source>
</evidence>
<feature type="domain" description="Apea-like HEPN" evidence="1">
    <location>
        <begin position="303"/>
        <end position="438"/>
    </location>
</feature>
<sequence length="461" mass="53975">MIDQRTYQGYWGLPGKPQDVAGVLNFTPQSNIELQLLGTLNDDNDIYDDYHYVKLIHGFTLEGKKVTLIDCARGRAAVSFPGYSTINYKPSKILIGVHLNEIETTNFNEVIVEFDLLTKWIDKWGFKKKLKDDGSFSFDYHYPNDIHFSLGEVQGLFTFYGSTQFYQEEEFTSSHKAKVKFISSTGLPVMKLLAYVWHFKKFLTLATESNTFVKNVQLKSDMVKDDDGVRNELVELLYNQRNIDVKKNDKHSMNFLFTYNDIHEQFDFVIGQWYEKKDVLEPIINAIYSSYTERLLYIENRFLDVIQALEVFHRRFLQNTETLKAEYLIKLNSIIQLLNEEQQKLVKEKLSYGYEPGLTARLRELFKLYNTGLLSYVTGDNTDVVRLIRNAVDSRNYYTHYDHSVKRRALKGAELYYASERLKILLLTAILKEIGIEMNTIESLFDRNGYMKYDHLIKARQ</sequence>
<reference evidence="3" key="1">
    <citation type="submission" date="2022-04" db="EMBL/GenBank/DDBJ databases">
        <title>Mucilaginibacter sp. RS28 isolated from freshwater.</title>
        <authorList>
            <person name="Ko S.-R."/>
        </authorList>
    </citation>
    <scope>NUCLEOTIDE SEQUENCE</scope>
    <source>
        <strain evidence="3">RS28</strain>
    </source>
</reference>
<evidence type="ECO:0008006" key="5">
    <source>
        <dbReference type="Google" id="ProtNLM"/>
    </source>
</evidence>
<dbReference type="Pfam" id="PF18739">
    <property type="entry name" value="HEPN_Apea"/>
    <property type="match status" value="1"/>
</dbReference>
<feature type="domain" description="ApeA N-terminal" evidence="2">
    <location>
        <begin position="7"/>
        <end position="273"/>
    </location>
</feature>
<comment type="caution">
    <text evidence="3">The sequence shown here is derived from an EMBL/GenBank/DDBJ whole genome shotgun (WGS) entry which is preliminary data.</text>
</comment>
<dbReference type="EMBL" id="JALJEJ010000006">
    <property type="protein sequence ID" value="MCJ8210814.1"/>
    <property type="molecule type" value="Genomic_DNA"/>
</dbReference>